<dbReference type="RefSeq" id="WP_147043088.1">
    <property type="nucleotide sequence ID" value="NZ_BAABIR010000004.1"/>
</dbReference>
<name>A0A5C6TTC5_9SPHN</name>
<dbReference type="SUPFAM" id="SSF53448">
    <property type="entry name" value="Nucleotide-diphospho-sugar transferases"/>
    <property type="match status" value="1"/>
</dbReference>
<evidence type="ECO:0000313" key="1">
    <source>
        <dbReference type="EMBL" id="TXC63682.1"/>
    </source>
</evidence>
<protein>
    <recommendedName>
        <fullName evidence="3">Glycosyl transferase</fullName>
    </recommendedName>
</protein>
<dbReference type="Gene3D" id="3.90.550.10">
    <property type="entry name" value="Spore Coat Polysaccharide Biosynthesis Protein SpsA, Chain A"/>
    <property type="match status" value="1"/>
</dbReference>
<dbReference type="EMBL" id="VOQQ01000001">
    <property type="protein sequence ID" value="TXC63682.1"/>
    <property type="molecule type" value="Genomic_DNA"/>
</dbReference>
<gene>
    <name evidence="1" type="ORF">FRZ32_08430</name>
</gene>
<comment type="caution">
    <text evidence="1">The sequence shown here is derived from an EMBL/GenBank/DDBJ whole genome shotgun (WGS) entry which is preliminary data.</text>
</comment>
<dbReference type="OrthoDB" id="564871at2"/>
<accession>A0A5C6TTC5</accession>
<proteinExistence type="predicted"/>
<dbReference type="InterPro" id="IPR029044">
    <property type="entry name" value="Nucleotide-diphossugar_trans"/>
</dbReference>
<dbReference type="Proteomes" id="UP000321249">
    <property type="component" value="Unassembled WGS sequence"/>
</dbReference>
<reference evidence="1 2" key="1">
    <citation type="journal article" date="2015" name="J. Microbiol.">
        <title>Sphingosinicella ginsenosidimutans sp. nov., with ginsenoside converting activity.</title>
        <authorList>
            <person name="Kim J.K."/>
            <person name="Kang M.S."/>
            <person name="Park S.C."/>
            <person name="Kim K.M."/>
            <person name="Choi K."/>
            <person name="Yoon M.H."/>
            <person name="Im W.T."/>
        </authorList>
    </citation>
    <scope>NUCLEOTIDE SEQUENCE [LARGE SCALE GENOMIC DNA]</scope>
    <source>
        <strain evidence="1 2">BS-11</strain>
    </source>
</reference>
<dbReference type="AlphaFoldDB" id="A0A5C6TTC5"/>
<evidence type="ECO:0008006" key="3">
    <source>
        <dbReference type="Google" id="ProtNLM"/>
    </source>
</evidence>
<organism evidence="1 2">
    <name type="scientific">Allosphingosinicella ginsenosidimutans</name>
    <dbReference type="NCBI Taxonomy" id="1176539"/>
    <lineage>
        <taxon>Bacteria</taxon>
        <taxon>Pseudomonadati</taxon>
        <taxon>Pseudomonadota</taxon>
        <taxon>Alphaproteobacteria</taxon>
        <taxon>Sphingomonadales</taxon>
        <taxon>Sphingomonadaceae</taxon>
        <taxon>Allosphingosinicella</taxon>
    </lineage>
</organism>
<evidence type="ECO:0000313" key="2">
    <source>
        <dbReference type="Proteomes" id="UP000321249"/>
    </source>
</evidence>
<sequence length="313" mass="35372">MSNLQIISWYWRQPGGRTDYQHCHVNIWAAMVRRHLTLPHELACVTDTPEGIDPSIRIIPPPPFDDVYLPTWDGLDRGLPKCLRRITMFRPDAARIFGERFVCMDLDCVIGGSLDPLFDVADDFRMYRGTNPARPYNGSMMLLTAGARPQVWTEFTPERAIEAGRRYLGSDQAWISHCLGPGEATWGPEHGVNWWGSRFNGPVDERRIMFFPGDPKPWDQRAMRDSWIAEHYRMEPGRRGLILGPFASVWDDAEAALEAGDFDGVIAFPEPARHWPGPIDAVAISERHARRLAQMLGFSEVAWCGLTAVSVAA</sequence>
<keyword evidence="2" id="KW-1185">Reference proteome</keyword>